<evidence type="ECO:0000256" key="5">
    <source>
        <dbReference type="SAM" id="MobiDB-lite"/>
    </source>
</evidence>
<feature type="domain" description="S1 motif" evidence="7">
    <location>
        <begin position="574"/>
        <end position="642"/>
    </location>
</feature>
<dbReference type="SMART" id="SM00316">
    <property type="entry name" value="S1"/>
    <property type="match status" value="2"/>
</dbReference>
<dbReference type="eggNOG" id="ENOG502R3PT">
    <property type="taxonomic scope" value="Eukaryota"/>
</dbReference>
<feature type="compositionally biased region" description="Basic and acidic residues" evidence="5">
    <location>
        <begin position="239"/>
        <end position="249"/>
    </location>
</feature>
<keyword evidence="9" id="KW-1185">Reference proteome</keyword>
<dbReference type="Proteomes" id="UP000030645">
    <property type="component" value="Unassembled WGS sequence"/>
</dbReference>
<feature type="compositionally biased region" description="Basic and acidic residues" evidence="5">
    <location>
        <begin position="216"/>
        <end position="231"/>
    </location>
</feature>
<reference evidence="9" key="1">
    <citation type="submission" date="2013-01" db="EMBL/GenBank/DDBJ databases">
        <title>Draft Genome Sequence of a Mulberry Tree, Morus notabilis C.K. Schneid.</title>
        <authorList>
            <person name="He N."/>
            <person name="Zhao S."/>
        </authorList>
    </citation>
    <scope>NUCLEOTIDE SEQUENCE</scope>
</reference>
<proteinExistence type="predicted"/>
<evidence type="ECO:0000256" key="1">
    <source>
        <dbReference type="ARBA" id="ARBA00004141"/>
    </source>
</evidence>
<feature type="region of interest" description="Disordered" evidence="5">
    <location>
        <begin position="299"/>
        <end position="336"/>
    </location>
</feature>
<evidence type="ECO:0000256" key="2">
    <source>
        <dbReference type="ARBA" id="ARBA00022692"/>
    </source>
</evidence>
<protein>
    <submittedName>
        <fullName evidence="8">30S ribosomal protein S1</fullName>
    </submittedName>
</protein>
<dbReference type="Pfam" id="PF00575">
    <property type="entry name" value="S1"/>
    <property type="match status" value="1"/>
</dbReference>
<evidence type="ECO:0000256" key="3">
    <source>
        <dbReference type="ARBA" id="ARBA00022989"/>
    </source>
</evidence>
<keyword evidence="8" id="KW-0689">Ribosomal protein</keyword>
<dbReference type="PROSITE" id="PS50126">
    <property type="entry name" value="S1"/>
    <property type="match status" value="1"/>
</dbReference>
<feature type="region of interest" description="Disordered" evidence="5">
    <location>
        <begin position="216"/>
        <end position="250"/>
    </location>
</feature>
<dbReference type="GO" id="GO:0003676">
    <property type="term" value="F:nucleic acid binding"/>
    <property type="evidence" value="ECO:0007669"/>
    <property type="project" value="InterPro"/>
</dbReference>
<dbReference type="GO" id="GO:0016020">
    <property type="term" value="C:membrane"/>
    <property type="evidence" value="ECO:0007669"/>
    <property type="project" value="UniProtKB-SubCell"/>
</dbReference>
<comment type="subcellular location">
    <subcellularLocation>
        <location evidence="1">Membrane</location>
        <topology evidence="1">Multi-pass membrane protein</topology>
    </subcellularLocation>
</comment>
<feature type="transmembrane region" description="Helical" evidence="6">
    <location>
        <begin position="786"/>
        <end position="808"/>
    </location>
</feature>
<evidence type="ECO:0000256" key="6">
    <source>
        <dbReference type="SAM" id="Phobius"/>
    </source>
</evidence>
<feature type="transmembrane region" description="Helical" evidence="6">
    <location>
        <begin position="732"/>
        <end position="748"/>
    </location>
</feature>
<feature type="transmembrane region" description="Helical" evidence="6">
    <location>
        <begin position="760"/>
        <end position="780"/>
    </location>
</feature>
<accession>W9QPQ9</accession>
<organism evidence="8 9">
    <name type="scientific">Morus notabilis</name>
    <dbReference type="NCBI Taxonomy" id="981085"/>
    <lineage>
        <taxon>Eukaryota</taxon>
        <taxon>Viridiplantae</taxon>
        <taxon>Streptophyta</taxon>
        <taxon>Embryophyta</taxon>
        <taxon>Tracheophyta</taxon>
        <taxon>Spermatophyta</taxon>
        <taxon>Magnoliopsida</taxon>
        <taxon>eudicotyledons</taxon>
        <taxon>Gunneridae</taxon>
        <taxon>Pentapetalae</taxon>
        <taxon>rosids</taxon>
        <taxon>fabids</taxon>
        <taxon>Rosales</taxon>
        <taxon>Moraceae</taxon>
        <taxon>Moreae</taxon>
        <taxon>Morus</taxon>
    </lineage>
</organism>
<gene>
    <name evidence="8" type="ORF">L484_024315</name>
</gene>
<keyword evidence="8" id="KW-0687">Ribonucleoprotein</keyword>
<dbReference type="STRING" id="981085.W9QPQ9"/>
<dbReference type="PANTHER" id="PTHR47600:SF1">
    <property type="entry name" value="NUCLEIC ACID-BINDING, OB-FOLD-LIKE PROTEIN"/>
    <property type="match status" value="1"/>
</dbReference>
<name>W9QPQ9_9ROSA</name>
<keyword evidence="3 6" id="KW-1133">Transmembrane helix</keyword>
<dbReference type="GO" id="GO:0005840">
    <property type="term" value="C:ribosome"/>
    <property type="evidence" value="ECO:0007669"/>
    <property type="project" value="UniProtKB-KW"/>
</dbReference>
<feature type="compositionally biased region" description="Polar residues" evidence="5">
    <location>
        <begin position="299"/>
        <end position="308"/>
    </location>
</feature>
<dbReference type="InterPro" id="IPR012340">
    <property type="entry name" value="NA-bd_OB-fold"/>
</dbReference>
<evidence type="ECO:0000259" key="7">
    <source>
        <dbReference type="PROSITE" id="PS50126"/>
    </source>
</evidence>
<feature type="transmembrane region" description="Helical" evidence="6">
    <location>
        <begin position="820"/>
        <end position="841"/>
    </location>
</feature>
<dbReference type="AlphaFoldDB" id="W9QPQ9"/>
<evidence type="ECO:0000313" key="8">
    <source>
        <dbReference type="EMBL" id="EXB37387.1"/>
    </source>
</evidence>
<dbReference type="InterPro" id="IPR003029">
    <property type="entry name" value="S1_domain"/>
</dbReference>
<dbReference type="PANTHER" id="PTHR47600">
    <property type="entry name" value="NUCLEIC ACID-BINDING, OB-FOLD-LIKE PROTEIN"/>
    <property type="match status" value="1"/>
</dbReference>
<keyword evidence="4 6" id="KW-0472">Membrane</keyword>
<keyword evidence="2 6" id="KW-0812">Transmembrane</keyword>
<evidence type="ECO:0000256" key="4">
    <source>
        <dbReference type="ARBA" id="ARBA00023136"/>
    </source>
</evidence>
<dbReference type="EMBL" id="KE343612">
    <property type="protein sequence ID" value="EXB37387.1"/>
    <property type="molecule type" value="Genomic_DNA"/>
</dbReference>
<dbReference type="Gene3D" id="2.40.50.140">
    <property type="entry name" value="Nucleic acid-binding proteins"/>
    <property type="match status" value="1"/>
</dbReference>
<dbReference type="SUPFAM" id="SSF50249">
    <property type="entry name" value="Nucleic acid-binding proteins"/>
    <property type="match status" value="1"/>
</dbReference>
<evidence type="ECO:0000313" key="9">
    <source>
        <dbReference type="Proteomes" id="UP000030645"/>
    </source>
</evidence>
<sequence length="1032" mass="115267">MDGLALTVATAGTVFSSSFCTFRRIPICTFSFKTRRRVIKTRNFCRGSKRFAVFASKEEPKLDPLDQMELQFGRLLGEDPKLTLAKIMGRKANPDATFIDIEKSFYKNKGKMDEVKGVPIDWAKDGQSSSSLDGLNLIRPVPKKGFEFKSDDNDKPIVSKIKKPSRSVGKAAEGIKHSVPNVILRKPNMVNEPDVDDKPSRLRLRPNLSLKMRNRQAKEEFSDMTLLRKPEPMSVNESSDAKEERKDDVSDVTLLNKPKAIDIKTQIESSAEQVASVDYVESDLVSATVTNGSKRLSELTGSANVTPSNHEESVEISFTEKPTRLQPDEPSVVSSGEEKIEKGLPHTSSVFSSANLSVEAALVGKPKRLDQSVKGTSVSPVSAKKPIGSENVLVKSPVEGIEDADWTRAEGLLKTGDRGEVELISCSTRGFVVSFGSLIGFLPYRNLSSKWKFLAFESWLRRKGLDPSLYRQNLGIIGNYEAATNSSLLRSSIDPKIDIEVGGEISPDMKLEDLLKIYEQEKIKFLSSFVGQKLKVNVLLANRKSGKLLVSLKPKEKEELIEKKRSLMAKLQVGDVVKCCIKKITYFGIFVEVDGVPALIHQTEVSWDATLDPASYFKVGQIVEAKVHQLDFALDRIFLSLKEIMPDPLIEALESVVGDHDPLDGRLKVAEADTEWADVESLIKELEQIEGIESVSKGRFFMSPGLAPTFQVYMASMFENQYKLLARSGNKVQELLAVGVVVFGVWMSTHHDGCRRSLTLPVICLGGVIFLISIIGFLGAWKNSSILLWIVSLLHDMKILFVFNPYCCVLTSSLTFHAQYLILLCFILVAILVFTVLAFIVTNNGSGHSVDGLRYKEYQLKDYSSWFLNQTLKQYKSAKLTPIEAGCCRPPSECGYPAVNASYYDLSFHPVSSNKDCKLYKNSRQVKCYNCDSCKAGVAQYMKTEWRVVAIFNVVLFLVLYLDNDGNLYSEEVQEVVLDNELLNTKFIIPNGQRCRVHISALDILRSNEKESLKAKDVVFKFSKEFIVFKLM</sequence>
<dbReference type="Pfam" id="PF00335">
    <property type="entry name" value="Tetraspanin"/>
    <property type="match status" value="1"/>
</dbReference>
<dbReference type="InterPro" id="IPR018499">
    <property type="entry name" value="Tetraspanin/Peripherin"/>
</dbReference>